<evidence type="ECO:0000256" key="10">
    <source>
        <dbReference type="ARBA" id="ARBA00023305"/>
    </source>
</evidence>
<gene>
    <name evidence="14" type="ORF">JYU34_003765</name>
</gene>
<evidence type="ECO:0000256" key="2">
    <source>
        <dbReference type="ARBA" id="ARBA00010663"/>
    </source>
</evidence>
<keyword evidence="4 12" id="KW-1133">Transmembrane helix</keyword>
<dbReference type="Pfam" id="PF00001">
    <property type="entry name" value="7tm_1"/>
    <property type="match status" value="1"/>
</dbReference>
<evidence type="ECO:0000256" key="1">
    <source>
        <dbReference type="ARBA" id="ARBA00004141"/>
    </source>
</evidence>
<evidence type="ECO:0000256" key="6">
    <source>
        <dbReference type="ARBA" id="ARBA00023136"/>
    </source>
</evidence>
<feature type="transmembrane region" description="Helical" evidence="12">
    <location>
        <begin position="266"/>
        <end position="291"/>
    </location>
</feature>
<evidence type="ECO:0000256" key="11">
    <source>
        <dbReference type="SAM" id="MobiDB-lite"/>
    </source>
</evidence>
<feature type="transmembrane region" description="Helical" evidence="12">
    <location>
        <begin position="180"/>
        <end position="199"/>
    </location>
</feature>
<reference evidence="14 15" key="1">
    <citation type="submission" date="2021-06" db="EMBL/GenBank/DDBJ databases">
        <title>A haploid diamondback moth (Plutella xylostella L.) genome assembly resolves 31 chromosomes and identifies a diamide resistance mutation.</title>
        <authorList>
            <person name="Ward C.M."/>
            <person name="Perry K.D."/>
            <person name="Baker G."/>
            <person name="Powis K."/>
            <person name="Heckel D.G."/>
            <person name="Baxter S.W."/>
        </authorList>
    </citation>
    <scope>NUCLEOTIDE SEQUENCE [LARGE SCALE GENOMIC DNA]</scope>
    <source>
        <strain evidence="14 15">LV</strain>
        <tissue evidence="14">Single pupa</tissue>
    </source>
</reference>
<evidence type="ECO:0000256" key="12">
    <source>
        <dbReference type="SAM" id="Phobius"/>
    </source>
</evidence>
<keyword evidence="7" id="KW-0675">Receptor</keyword>
<feature type="transmembrane region" description="Helical" evidence="12">
    <location>
        <begin position="20"/>
        <end position="48"/>
    </location>
</feature>
<evidence type="ECO:0000256" key="4">
    <source>
        <dbReference type="ARBA" id="ARBA00022989"/>
    </source>
</evidence>
<proteinExistence type="inferred from homology"/>
<feature type="transmembrane region" description="Helical" evidence="12">
    <location>
        <begin position="303"/>
        <end position="326"/>
    </location>
</feature>
<keyword evidence="5" id="KW-0297">G-protein coupled receptor</keyword>
<feature type="transmembrane region" description="Helical" evidence="12">
    <location>
        <begin position="219"/>
        <end position="246"/>
    </location>
</feature>
<dbReference type="PANTHER" id="PTHR24240">
    <property type="entry name" value="OPSIN"/>
    <property type="match status" value="1"/>
</dbReference>
<dbReference type="SUPFAM" id="SSF81321">
    <property type="entry name" value="Family A G protein-coupled receptor-like"/>
    <property type="match status" value="2"/>
</dbReference>
<name>A0ABQ7R0U5_PLUXY</name>
<keyword evidence="3 12" id="KW-0812">Transmembrane</keyword>
<dbReference type="PROSITE" id="PS50262">
    <property type="entry name" value="G_PROTEIN_RECEP_F1_2"/>
    <property type="match status" value="1"/>
</dbReference>
<dbReference type="InterPro" id="IPR050125">
    <property type="entry name" value="GPCR_opsins"/>
</dbReference>
<evidence type="ECO:0000256" key="5">
    <source>
        <dbReference type="ARBA" id="ARBA00023040"/>
    </source>
</evidence>
<organism evidence="14 15">
    <name type="scientific">Plutella xylostella</name>
    <name type="common">Diamondback moth</name>
    <name type="synonym">Plutella maculipennis</name>
    <dbReference type="NCBI Taxonomy" id="51655"/>
    <lineage>
        <taxon>Eukaryota</taxon>
        <taxon>Metazoa</taxon>
        <taxon>Ecdysozoa</taxon>
        <taxon>Arthropoda</taxon>
        <taxon>Hexapoda</taxon>
        <taxon>Insecta</taxon>
        <taxon>Pterygota</taxon>
        <taxon>Neoptera</taxon>
        <taxon>Endopterygota</taxon>
        <taxon>Lepidoptera</taxon>
        <taxon>Glossata</taxon>
        <taxon>Ditrysia</taxon>
        <taxon>Yponomeutoidea</taxon>
        <taxon>Plutellidae</taxon>
        <taxon>Plutella</taxon>
    </lineage>
</organism>
<dbReference type="InterPro" id="IPR000276">
    <property type="entry name" value="GPCR_Rhodpsn"/>
</dbReference>
<feature type="transmembrane region" description="Helical" evidence="12">
    <location>
        <begin position="55"/>
        <end position="74"/>
    </location>
</feature>
<evidence type="ECO:0000313" key="15">
    <source>
        <dbReference type="Proteomes" id="UP000823941"/>
    </source>
</evidence>
<comment type="caution">
    <text evidence="14">The sequence shown here is derived from an EMBL/GenBank/DDBJ whole genome shotgun (WGS) entry which is preliminary data.</text>
</comment>
<keyword evidence="15" id="KW-1185">Reference proteome</keyword>
<keyword evidence="9" id="KW-0807">Transducer</keyword>
<evidence type="ECO:0000313" key="14">
    <source>
        <dbReference type="EMBL" id="KAG7310926.1"/>
    </source>
</evidence>
<feature type="domain" description="G-protein coupled receptors family 1 profile" evidence="13">
    <location>
        <begin position="36"/>
        <end position="327"/>
    </location>
</feature>
<dbReference type="EMBL" id="JAHIBW010000005">
    <property type="protein sequence ID" value="KAG7310926.1"/>
    <property type="molecule type" value="Genomic_DNA"/>
</dbReference>
<dbReference type="InterPro" id="IPR017452">
    <property type="entry name" value="GPCR_Rhodpsn_7TM"/>
</dbReference>
<keyword evidence="8" id="KW-0325">Glycoprotein</keyword>
<sequence length="350" mass="37536">WQSLLPARGRRQDGMGSALLAPLALAPALAAGAGAAALANCALLAALYRRSSNGLFSILIQLVVADVILLVAVISPEIWTYNSRTWSFGFAGCVAYKGTDVFASTASLYFIVTLALHCLATLDLEAREELRRRKRSSDVEDEEVRSSRHSLVAPSDSSTPRGLRVPSGAARRVAVRTPSVCVWVLAASLSVPQLVLATTRARDHATHCYVTDASHRLNIHTMLAVFNLIFPAFIFCVIIALAIAKLKAIKRLAVIDNEETVAAVKLSLYLIIVYVVMCAPRSVLTMLGVLASSQDDVPAAPSASMAVLSLACTCVYLAALLLRPVLCILTLPRLRKIFTIGAKNVDVDEV</sequence>
<feature type="transmembrane region" description="Helical" evidence="12">
    <location>
        <begin position="106"/>
        <end position="126"/>
    </location>
</feature>
<keyword evidence="10" id="KW-0844">Vision</keyword>
<evidence type="ECO:0000256" key="8">
    <source>
        <dbReference type="ARBA" id="ARBA00023180"/>
    </source>
</evidence>
<feature type="non-terminal residue" evidence="14">
    <location>
        <position position="1"/>
    </location>
</feature>
<comment type="subcellular location">
    <subcellularLocation>
        <location evidence="1">Membrane</location>
        <topology evidence="1">Multi-pass membrane protein</topology>
    </subcellularLocation>
</comment>
<feature type="region of interest" description="Disordered" evidence="11">
    <location>
        <begin position="135"/>
        <end position="164"/>
    </location>
</feature>
<comment type="similarity">
    <text evidence="2">Belongs to the G-protein coupled receptor 1 family.</text>
</comment>
<keyword evidence="6 12" id="KW-0472">Membrane</keyword>
<dbReference type="Gene3D" id="1.20.1070.10">
    <property type="entry name" value="Rhodopsin 7-helix transmembrane proteins"/>
    <property type="match status" value="1"/>
</dbReference>
<evidence type="ECO:0000259" key="13">
    <source>
        <dbReference type="PROSITE" id="PS50262"/>
    </source>
</evidence>
<protein>
    <recommendedName>
        <fullName evidence="13">G-protein coupled receptors family 1 profile domain-containing protein</fullName>
    </recommendedName>
</protein>
<keyword evidence="10" id="KW-0716">Sensory transduction</keyword>
<evidence type="ECO:0000256" key="7">
    <source>
        <dbReference type="ARBA" id="ARBA00023170"/>
    </source>
</evidence>
<dbReference type="Proteomes" id="UP000823941">
    <property type="component" value="Chromosome 5"/>
</dbReference>
<evidence type="ECO:0000256" key="3">
    <source>
        <dbReference type="ARBA" id="ARBA00022692"/>
    </source>
</evidence>
<accession>A0ABQ7R0U5</accession>
<evidence type="ECO:0000256" key="9">
    <source>
        <dbReference type="ARBA" id="ARBA00023224"/>
    </source>
</evidence>